<dbReference type="GO" id="GO:0031071">
    <property type="term" value="F:cysteine desulfurase activity"/>
    <property type="evidence" value="ECO:0007669"/>
    <property type="project" value="UniProtKB-EC"/>
</dbReference>
<dbReference type="Proteomes" id="UP000183952">
    <property type="component" value="Unassembled WGS sequence"/>
</dbReference>
<comment type="similarity">
    <text evidence="2">Belongs to the class-V pyridoxal-phosphate-dependent aminotransferase family. Csd subfamily.</text>
</comment>
<evidence type="ECO:0000256" key="4">
    <source>
        <dbReference type="ARBA" id="ARBA00022898"/>
    </source>
</evidence>
<organism evidence="8 9">
    <name type="scientific">Hathewaya proteolytica DSM 3090</name>
    <dbReference type="NCBI Taxonomy" id="1121331"/>
    <lineage>
        <taxon>Bacteria</taxon>
        <taxon>Bacillati</taxon>
        <taxon>Bacillota</taxon>
        <taxon>Clostridia</taxon>
        <taxon>Eubacteriales</taxon>
        <taxon>Clostridiaceae</taxon>
        <taxon>Hathewaya</taxon>
    </lineage>
</organism>
<protein>
    <recommendedName>
        <fullName evidence="3">cysteine desulfurase</fullName>
        <ecNumber evidence="3">2.8.1.7</ecNumber>
    </recommendedName>
</protein>
<sequence>MKKIYLDNGATSYPKAPGIENVISDYLLNCGSSVNRSTYSDAFSTENTIFETRELLCELFNFNKPENVIFTKNITESLNVVMKGLLKSGDHVIVSSMEHNAVMRPLTSLSKKGIEFSRVPCSRKGDLDPTIIEKYIKSNTKAIIMTHCSNVCGTVLPLEQVGEICKKHNLFFIVDAAQSAGVLPIDMEKFNIDCLCFTGHKSLLAAPGIGGFLINDRLNKEVCPLIEGGTGSLSDKEEQPSYMPDKFEGGTPNVIGILSLNTSLKFIMKTGLEAIHTHEMELCKVFMNGLKEIPGLRIVGHHDLEDMSQRLSTVSITLVDKDMGEFAHTLSRDYGISTRCGMHCAPSAHETLGTFPDGTIRFSIGYFNTKEDIEYALKTIQEMMK</sequence>
<dbReference type="SUPFAM" id="SSF53383">
    <property type="entry name" value="PLP-dependent transferases"/>
    <property type="match status" value="1"/>
</dbReference>
<evidence type="ECO:0000256" key="6">
    <source>
        <dbReference type="RuleBase" id="RU004504"/>
    </source>
</evidence>
<dbReference type="OrthoDB" id="9804366at2"/>
<accession>A0A1M6QLX1</accession>
<keyword evidence="9" id="KW-1185">Reference proteome</keyword>
<feature type="domain" description="Aminotransferase class V" evidence="7">
    <location>
        <begin position="4"/>
        <end position="375"/>
    </location>
</feature>
<dbReference type="InterPro" id="IPR020578">
    <property type="entry name" value="Aminotrans_V_PyrdxlP_BS"/>
</dbReference>
<dbReference type="RefSeq" id="WP_072903995.1">
    <property type="nucleotide sequence ID" value="NZ_FRAD01000017.1"/>
</dbReference>
<dbReference type="Gene3D" id="3.90.1150.10">
    <property type="entry name" value="Aspartate Aminotransferase, domain 1"/>
    <property type="match status" value="1"/>
</dbReference>
<evidence type="ECO:0000313" key="9">
    <source>
        <dbReference type="Proteomes" id="UP000183952"/>
    </source>
</evidence>
<evidence type="ECO:0000256" key="1">
    <source>
        <dbReference type="ARBA" id="ARBA00001933"/>
    </source>
</evidence>
<evidence type="ECO:0000259" key="7">
    <source>
        <dbReference type="Pfam" id="PF00266"/>
    </source>
</evidence>
<dbReference type="InterPro" id="IPR015422">
    <property type="entry name" value="PyrdxlP-dep_Trfase_small"/>
</dbReference>
<evidence type="ECO:0000256" key="2">
    <source>
        <dbReference type="ARBA" id="ARBA00010447"/>
    </source>
</evidence>
<dbReference type="PANTHER" id="PTHR43586">
    <property type="entry name" value="CYSTEINE DESULFURASE"/>
    <property type="match status" value="1"/>
</dbReference>
<comment type="cofactor">
    <cofactor evidence="1 6">
        <name>pyridoxal 5'-phosphate</name>
        <dbReference type="ChEBI" id="CHEBI:597326"/>
    </cofactor>
</comment>
<dbReference type="Gene3D" id="3.40.640.10">
    <property type="entry name" value="Type I PLP-dependent aspartate aminotransferase-like (Major domain)"/>
    <property type="match status" value="1"/>
</dbReference>
<evidence type="ECO:0000256" key="3">
    <source>
        <dbReference type="ARBA" id="ARBA00012239"/>
    </source>
</evidence>
<dbReference type="EMBL" id="FRAD01000017">
    <property type="protein sequence ID" value="SHK21254.1"/>
    <property type="molecule type" value="Genomic_DNA"/>
</dbReference>
<evidence type="ECO:0000313" key="8">
    <source>
        <dbReference type="EMBL" id="SHK21254.1"/>
    </source>
</evidence>
<keyword evidence="4" id="KW-0663">Pyridoxal phosphate</keyword>
<dbReference type="PIRSF" id="PIRSF005572">
    <property type="entry name" value="NifS"/>
    <property type="match status" value="1"/>
</dbReference>
<dbReference type="NCBIfam" id="TIGR01977">
    <property type="entry name" value="am_tr_V_EF2568"/>
    <property type="match status" value="1"/>
</dbReference>
<proteinExistence type="inferred from homology"/>
<dbReference type="EC" id="2.8.1.7" evidence="3"/>
<dbReference type="PANTHER" id="PTHR43586:SF4">
    <property type="entry name" value="ISOPENICILLIN N EPIMERASE"/>
    <property type="match status" value="1"/>
</dbReference>
<comment type="catalytic activity">
    <reaction evidence="5">
        <text>(sulfur carrier)-H + L-cysteine = (sulfur carrier)-SH + L-alanine</text>
        <dbReference type="Rhea" id="RHEA:43892"/>
        <dbReference type="Rhea" id="RHEA-COMP:14737"/>
        <dbReference type="Rhea" id="RHEA-COMP:14739"/>
        <dbReference type="ChEBI" id="CHEBI:29917"/>
        <dbReference type="ChEBI" id="CHEBI:35235"/>
        <dbReference type="ChEBI" id="CHEBI:57972"/>
        <dbReference type="ChEBI" id="CHEBI:64428"/>
        <dbReference type="EC" id="2.8.1.7"/>
    </reaction>
</comment>
<reference evidence="8 9" key="1">
    <citation type="submission" date="2016-11" db="EMBL/GenBank/DDBJ databases">
        <authorList>
            <person name="Jaros S."/>
            <person name="Januszkiewicz K."/>
            <person name="Wedrychowicz H."/>
        </authorList>
    </citation>
    <scope>NUCLEOTIDE SEQUENCE [LARGE SCALE GENOMIC DNA]</scope>
    <source>
        <strain evidence="8 9">DSM 3090</strain>
    </source>
</reference>
<dbReference type="InterPro" id="IPR016454">
    <property type="entry name" value="Cysteine_dSase"/>
</dbReference>
<dbReference type="InterPro" id="IPR015424">
    <property type="entry name" value="PyrdxlP-dep_Trfase"/>
</dbReference>
<gene>
    <name evidence="8" type="ORF">SAMN02745248_02054</name>
</gene>
<dbReference type="AlphaFoldDB" id="A0A1M6QLX1"/>
<dbReference type="PROSITE" id="PS00595">
    <property type="entry name" value="AA_TRANSFER_CLASS_5"/>
    <property type="match status" value="1"/>
</dbReference>
<dbReference type="STRING" id="1121331.SAMN02745248_02054"/>
<name>A0A1M6QLX1_9CLOT</name>
<dbReference type="InterPro" id="IPR000192">
    <property type="entry name" value="Aminotrans_V_dom"/>
</dbReference>
<dbReference type="InterPro" id="IPR015421">
    <property type="entry name" value="PyrdxlP-dep_Trfase_major"/>
</dbReference>
<dbReference type="Pfam" id="PF00266">
    <property type="entry name" value="Aminotran_5"/>
    <property type="match status" value="1"/>
</dbReference>
<dbReference type="InterPro" id="IPR010969">
    <property type="entry name" value="Cys_dSase-rel_unknwn_funct"/>
</dbReference>
<evidence type="ECO:0000256" key="5">
    <source>
        <dbReference type="ARBA" id="ARBA00050776"/>
    </source>
</evidence>